<gene>
    <name evidence="2" type="ORF">SAMN05444274_1254</name>
</gene>
<keyword evidence="1" id="KW-1133">Transmembrane helix</keyword>
<name>A0A1M5GKP6_9BACT</name>
<proteinExistence type="predicted"/>
<accession>A0A1M5GKP6</accession>
<dbReference type="EMBL" id="FQUM01000025">
    <property type="protein sequence ID" value="SHG04101.1"/>
    <property type="molecule type" value="Genomic_DNA"/>
</dbReference>
<dbReference type="AlphaFoldDB" id="A0A1M5GKP6"/>
<keyword evidence="3" id="KW-1185">Reference proteome</keyword>
<keyword evidence="1" id="KW-0812">Transmembrane</keyword>
<dbReference type="OrthoDB" id="1043955at2"/>
<evidence type="ECO:0000313" key="3">
    <source>
        <dbReference type="Proteomes" id="UP000184164"/>
    </source>
</evidence>
<keyword evidence="1" id="KW-0472">Membrane</keyword>
<reference evidence="3" key="1">
    <citation type="submission" date="2016-11" db="EMBL/GenBank/DDBJ databases">
        <authorList>
            <person name="Varghese N."/>
            <person name="Submissions S."/>
        </authorList>
    </citation>
    <scope>NUCLEOTIDE SEQUENCE [LARGE SCALE GENOMIC DNA]</scope>
    <source>
        <strain evidence="3">DSM 26910</strain>
    </source>
</reference>
<dbReference type="Proteomes" id="UP000184164">
    <property type="component" value="Unassembled WGS sequence"/>
</dbReference>
<protein>
    <submittedName>
        <fullName evidence="2">Uncharacterized protein</fullName>
    </submittedName>
</protein>
<dbReference type="STRING" id="1484053.SAMN05444274_1254"/>
<organism evidence="2 3">
    <name type="scientific">Mariniphaga anaerophila</name>
    <dbReference type="NCBI Taxonomy" id="1484053"/>
    <lineage>
        <taxon>Bacteria</taxon>
        <taxon>Pseudomonadati</taxon>
        <taxon>Bacteroidota</taxon>
        <taxon>Bacteroidia</taxon>
        <taxon>Marinilabiliales</taxon>
        <taxon>Prolixibacteraceae</taxon>
        <taxon>Mariniphaga</taxon>
    </lineage>
</organism>
<feature type="transmembrane region" description="Helical" evidence="1">
    <location>
        <begin position="12"/>
        <end position="29"/>
    </location>
</feature>
<dbReference type="RefSeq" id="WP_073003629.1">
    <property type="nucleotide sequence ID" value="NZ_FQUM01000025.1"/>
</dbReference>
<sequence>MKGNRLFNDSVALRIAIIGGILGILSFVFKDVLISSYQKISYSPKLIISYNNSSPFYNGTDKEVTFLKNRFIDFSLSTPSSNKEKIIISKMELEIVDFQPLKTICFPQGPQATPTNYHIGIKINSKTKFYDLLSDSTYYYQPDSEMDRFIIYPESDENNIYKLKVNISYYSILKQNKQIEISTKTFIVKNELVIDSKQLLENAKKIDFYLEDPYAISGFNNRIEVNNFDTRMYYRPFLDCPFNTKNVRFIFPAKLTGGMNNETVEDVIRNYRLSRTEYNIVSNNDFSKTNNINPSFIKNSNQFIIIDDSIVVQHIKSFRGQLFYDKNIVTKYKSYFEKIFKGKGVSCKTQWNRWDLINQGNYGVITFWMNDKFKASFKEKRFLLLPESGINQFSKKIIDGLPLSSGFRVSKQKEESSFFIESMDSKLVLMKRFDNREEAYKFYLETKPFSDIKDLQQNSTLKENQVWTVELNNGQKYKMLILNVNYEKNVIEFIWNIV</sequence>
<evidence type="ECO:0000256" key="1">
    <source>
        <dbReference type="SAM" id="Phobius"/>
    </source>
</evidence>
<evidence type="ECO:0000313" key="2">
    <source>
        <dbReference type="EMBL" id="SHG04101.1"/>
    </source>
</evidence>